<keyword evidence="8" id="KW-0067">ATP-binding</keyword>
<reference evidence="13" key="1">
    <citation type="submission" date="2015-02" db="EMBL/GenBank/DDBJ databases">
        <title>Physiological reanalysis, assessment of diazotrophy, and genome sequences of multiple isolates of Streptomyces thermoautotrophicus.</title>
        <authorList>
            <person name="MacKellar D.C."/>
            <person name="Lieber L."/>
            <person name="Norman J."/>
            <person name="Bolger A."/>
            <person name="Tobin C."/>
            <person name="Murray J.W."/>
            <person name="Friesen M."/>
            <person name="Prell J."/>
        </authorList>
    </citation>
    <scope>NUCLEOTIDE SEQUENCE [LARGE SCALE GENOMIC DNA]</scope>
    <source>
        <strain evidence="13">UBT1</strain>
    </source>
</reference>
<evidence type="ECO:0000256" key="7">
    <source>
        <dbReference type="ARBA" id="ARBA00022741"/>
    </source>
</evidence>
<dbReference type="GO" id="GO:0005524">
    <property type="term" value="F:ATP binding"/>
    <property type="evidence" value="ECO:0007669"/>
    <property type="project" value="UniProtKB-KW"/>
</dbReference>
<dbReference type="GO" id="GO:0004592">
    <property type="term" value="F:pantoate-beta-alanine ligase activity"/>
    <property type="evidence" value="ECO:0007669"/>
    <property type="project" value="UniProtKB-UniRule"/>
</dbReference>
<comment type="subcellular location">
    <subcellularLocation>
        <location evidence="1">Cytoplasm</location>
    </subcellularLocation>
</comment>
<comment type="caution">
    <text evidence="12">The sequence shown here is derived from an EMBL/GenBank/DDBJ whole genome shotgun (WGS) entry which is preliminary data.</text>
</comment>
<dbReference type="GO" id="GO:0015940">
    <property type="term" value="P:pantothenate biosynthetic process"/>
    <property type="evidence" value="ECO:0007669"/>
    <property type="project" value="UniProtKB-UniRule"/>
</dbReference>
<dbReference type="InterPro" id="IPR003721">
    <property type="entry name" value="Pantoate_ligase"/>
</dbReference>
<evidence type="ECO:0000256" key="6">
    <source>
        <dbReference type="ARBA" id="ARBA00022655"/>
    </source>
</evidence>
<dbReference type="AlphaFoldDB" id="A0A132NL00"/>
<gene>
    <name evidence="12" type="ORF">TR74_01770</name>
</gene>
<evidence type="ECO:0000256" key="8">
    <source>
        <dbReference type="ARBA" id="ARBA00022840"/>
    </source>
</evidence>
<dbReference type="PATRIC" id="fig|1469144.9.peg.5321"/>
<proteinExistence type="inferred from homology"/>
<dbReference type="SUPFAM" id="SSF52374">
    <property type="entry name" value="Nucleotidylyl transferase"/>
    <property type="match status" value="1"/>
</dbReference>
<dbReference type="GO" id="GO:0005829">
    <property type="term" value="C:cytosol"/>
    <property type="evidence" value="ECO:0007669"/>
    <property type="project" value="TreeGrafter"/>
</dbReference>
<dbReference type="FunFam" id="3.40.50.620:FF:000114">
    <property type="entry name" value="Pantothenate synthetase"/>
    <property type="match status" value="1"/>
</dbReference>
<evidence type="ECO:0000256" key="5">
    <source>
        <dbReference type="ARBA" id="ARBA00022598"/>
    </source>
</evidence>
<evidence type="ECO:0000256" key="1">
    <source>
        <dbReference type="ARBA" id="ARBA00004496"/>
    </source>
</evidence>
<evidence type="ECO:0000256" key="4">
    <source>
        <dbReference type="ARBA" id="ARBA00022490"/>
    </source>
</evidence>
<evidence type="ECO:0000256" key="11">
    <source>
        <dbReference type="NCBIfam" id="TIGR00018"/>
    </source>
</evidence>
<evidence type="ECO:0000256" key="10">
    <source>
        <dbReference type="ARBA" id="ARBA00055042"/>
    </source>
</evidence>
<dbReference type="PANTHER" id="PTHR21299">
    <property type="entry name" value="CYTIDYLATE KINASE/PANTOATE-BETA-ALANINE LIGASE"/>
    <property type="match status" value="1"/>
</dbReference>
<keyword evidence="7" id="KW-0547">Nucleotide-binding</keyword>
<name>A0A132NL00_9ACTN</name>
<dbReference type="EC" id="6.3.2.1" evidence="11"/>
<dbReference type="PANTHER" id="PTHR21299:SF1">
    <property type="entry name" value="PANTOATE--BETA-ALANINE LIGASE"/>
    <property type="match status" value="1"/>
</dbReference>
<accession>A0A132NL00</accession>
<comment type="pathway">
    <text evidence="2">Cofactor biosynthesis; (R)-pantothenate biosynthesis; (R)-pantothenate from (R)-pantoate and beta-alanine: step 1/1.</text>
</comment>
<comment type="catalytic activity">
    <reaction evidence="9">
        <text>(R)-pantoate + beta-alanine + ATP = (R)-pantothenate + AMP + diphosphate + H(+)</text>
        <dbReference type="Rhea" id="RHEA:10912"/>
        <dbReference type="ChEBI" id="CHEBI:15378"/>
        <dbReference type="ChEBI" id="CHEBI:15980"/>
        <dbReference type="ChEBI" id="CHEBI:29032"/>
        <dbReference type="ChEBI" id="CHEBI:30616"/>
        <dbReference type="ChEBI" id="CHEBI:33019"/>
        <dbReference type="ChEBI" id="CHEBI:57966"/>
        <dbReference type="ChEBI" id="CHEBI:456215"/>
        <dbReference type="EC" id="6.3.2.1"/>
    </reaction>
</comment>
<sequence>MIDTGQLDEQYADQYDETGVVMTMGALHAGHAALIRAARERCAVVIVTIFVNPLQFGPAEDFDRYPRTIEADLELCAREGVDIVFVPSVEEVYPGGEPQVRVSAGPLGEVLEGEFRPGHFDGVLTVVAKLLHLTEPDVAFFGQKDAQQLALVRRMVTDLNFDVEIVAVPTVRDPD</sequence>
<dbReference type="InterPro" id="IPR014729">
    <property type="entry name" value="Rossmann-like_a/b/a_fold"/>
</dbReference>
<dbReference type="Pfam" id="PF02569">
    <property type="entry name" value="Pantoate_ligase"/>
    <property type="match status" value="1"/>
</dbReference>
<evidence type="ECO:0000313" key="12">
    <source>
        <dbReference type="EMBL" id="KWX10748.1"/>
    </source>
</evidence>
<dbReference type="Gene3D" id="3.40.50.620">
    <property type="entry name" value="HUPs"/>
    <property type="match status" value="1"/>
</dbReference>
<evidence type="ECO:0000256" key="3">
    <source>
        <dbReference type="ARBA" id="ARBA00009256"/>
    </source>
</evidence>
<organism evidence="12 13">
    <name type="scientific">Carbonactinospora thermoautotrophica</name>
    <dbReference type="NCBI Taxonomy" id="1469144"/>
    <lineage>
        <taxon>Bacteria</taxon>
        <taxon>Bacillati</taxon>
        <taxon>Actinomycetota</taxon>
        <taxon>Actinomycetes</taxon>
        <taxon>Kitasatosporales</taxon>
        <taxon>Carbonactinosporaceae</taxon>
        <taxon>Carbonactinospora</taxon>
    </lineage>
</organism>
<keyword evidence="5" id="KW-0436">Ligase</keyword>
<protein>
    <recommendedName>
        <fullName evidence="11">Pantoate--beta-alanine ligase</fullName>
        <ecNumber evidence="11">6.3.2.1</ecNumber>
    </recommendedName>
</protein>
<evidence type="ECO:0000256" key="9">
    <source>
        <dbReference type="ARBA" id="ARBA00048258"/>
    </source>
</evidence>
<comment type="similarity">
    <text evidence="3">Belongs to the pantothenate synthetase family.</text>
</comment>
<comment type="function">
    <text evidence="10">Catalyzes the condensation of pantoate with beta-alanine in an ATP-dependent reaction via a pantoyl-adenylate intermediate.</text>
</comment>
<feature type="non-terminal residue" evidence="12">
    <location>
        <position position="175"/>
    </location>
</feature>
<evidence type="ECO:0000313" key="13">
    <source>
        <dbReference type="Proteomes" id="UP000070598"/>
    </source>
</evidence>
<keyword evidence="4" id="KW-0963">Cytoplasm</keyword>
<dbReference type="EMBL" id="JYIK01000298">
    <property type="protein sequence ID" value="KWX10748.1"/>
    <property type="molecule type" value="Genomic_DNA"/>
</dbReference>
<keyword evidence="6" id="KW-0566">Pantothenate biosynthesis</keyword>
<dbReference type="NCBIfam" id="TIGR00018">
    <property type="entry name" value="panC"/>
    <property type="match status" value="1"/>
</dbReference>
<evidence type="ECO:0000256" key="2">
    <source>
        <dbReference type="ARBA" id="ARBA00004990"/>
    </source>
</evidence>
<dbReference type="Proteomes" id="UP000070598">
    <property type="component" value="Unassembled WGS sequence"/>
</dbReference>